<organism evidence="3 4">
    <name type="scientific">Erythranthe guttata</name>
    <name type="common">Yellow monkey flower</name>
    <name type="synonym">Mimulus guttatus</name>
    <dbReference type="NCBI Taxonomy" id="4155"/>
    <lineage>
        <taxon>Eukaryota</taxon>
        <taxon>Viridiplantae</taxon>
        <taxon>Streptophyta</taxon>
        <taxon>Embryophyta</taxon>
        <taxon>Tracheophyta</taxon>
        <taxon>Spermatophyta</taxon>
        <taxon>Magnoliopsida</taxon>
        <taxon>eudicotyledons</taxon>
        <taxon>Gunneridae</taxon>
        <taxon>Pentapetalae</taxon>
        <taxon>asterids</taxon>
        <taxon>lamiids</taxon>
        <taxon>Lamiales</taxon>
        <taxon>Phrymaceae</taxon>
        <taxon>Erythranthe</taxon>
    </lineage>
</organism>
<keyword evidence="1" id="KW-0812">Transmembrane</keyword>
<keyword evidence="1" id="KW-0472">Membrane</keyword>
<dbReference type="PANTHER" id="PTHR31672:SF13">
    <property type="entry name" value="F-BOX PROTEIN CPR30-LIKE"/>
    <property type="match status" value="1"/>
</dbReference>
<dbReference type="InterPro" id="IPR050796">
    <property type="entry name" value="SCF_F-box_component"/>
</dbReference>
<dbReference type="InterPro" id="IPR001810">
    <property type="entry name" value="F-box_dom"/>
</dbReference>
<sequence>MASSSSNIPFEIIEIILSKSPSVKSLLRFKSVCKSWNTIISDPVFVRYHLENSPNNLFLSTKRPRFEGGYPLFKLDGRKFRAADAYYMKYYVNVTAYYVLLGNSRFHYSEKHVLWNPSTRREMYIECPYAYNEAYKLNYGICYDRLTDDFKVVLVIDDRYAIYSCKNNSWSEKKLGIKYYGFFTGIFVDGATYWVLRDDKHTIQIVYFDPRTDELKGLQKPEQLNSDCNSGLTISVACLRENMCLRRLVRYLEFSIDFFLFVFFFFSSFLAK</sequence>
<dbReference type="InterPro" id="IPR017451">
    <property type="entry name" value="F-box-assoc_interact_dom"/>
</dbReference>
<dbReference type="CDD" id="cd22157">
    <property type="entry name" value="F-box_AtFBW1-like"/>
    <property type="match status" value="1"/>
</dbReference>
<dbReference type="PANTHER" id="PTHR31672">
    <property type="entry name" value="BNACNNG10540D PROTEIN"/>
    <property type="match status" value="1"/>
</dbReference>
<dbReference type="Pfam" id="PF12937">
    <property type="entry name" value="F-box-like"/>
    <property type="match status" value="1"/>
</dbReference>
<name>A0A022QYM5_ERYGU</name>
<feature type="domain" description="F-box" evidence="2">
    <location>
        <begin position="8"/>
        <end position="49"/>
    </location>
</feature>
<accession>A0A022QYM5</accession>
<gene>
    <name evidence="3" type="ORF">MIMGU_mgv1a019393mg</name>
</gene>
<dbReference type="AlphaFoldDB" id="A0A022QYM5"/>
<evidence type="ECO:0000256" key="1">
    <source>
        <dbReference type="SAM" id="Phobius"/>
    </source>
</evidence>
<dbReference type="InterPro" id="IPR036047">
    <property type="entry name" value="F-box-like_dom_sf"/>
</dbReference>
<dbReference type="Pfam" id="PF07734">
    <property type="entry name" value="FBA_1"/>
    <property type="match status" value="1"/>
</dbReference>
<evidence type="ECO:0000259" key="2">
    <source>
        <dbReference type="SMART" id="SM00256"/>
    </source>
</evidence>
<proteinExistence type="predicted"/>
<evidence type="ECO:0000313" key="4">
    <source>
        <dbReference type="Proteomes" id="UP000030748"/>
    </source>
</evidence>
<keyword evidence="4" id="KW-1185">Reference proteome</keyword>
<dbReference type="eggNOG" id="ENOG502SQQJ">
    <property type="taxonomic scope" value="Eukaryota"/>
</dbReference>
<reference evidence="3 4" key="1">
    <citation type="journal article" date="2013" name="Proc. Natl. Acad. Sci. U.S.A.">
        <title>Fine-scale variation in meiotic recombination in Mimulus inferred from population shotgun sequencing.</title>
        <authorList>
            <person name="Hellsten U."/>
            <person name="Wright K.M."/>
            <person name="Jenkins J."/>
            <person name="Shu S."/>
            <person name="Yuan Y."/>
            <person name="Wessler S.R."/>
            <person name="Schmutz J."/>
            <person name="Willis J.H."/>
            <person name="Rokhsar D.S."/>
        </authorList>
    </citation>
    <scope>NUCLEOTIDE SEQUENCE [LARGE SCALE GENOMIC DNA]</scope>
    <source>
        <strain evidence="4">cv. DUN x IM62</strain>
    </source>
</reference>
<dbReference type="STRING" id="4155.A0A022QYM5"/>
<dbReference type="NCBIfam" id="TIGR01640">
    <property type="entry name" value="F_box_assoc_1"/>
    <property type="match status" value="1"/>
</dbReference>
<dbReference type="Proteomes" id="UP000030748">
    <property type="component" value="Unassembled WGS sequence"/>
</dbReference>
<dbReference type="EMBL" id="KI630827">
    <property type="protein sequence ID" value="EYU32679.1"/>
    <property type="molecule type" value="Genomic_DNA"/>
</dbReference>
<dbReference type="PhylomeDB" id="A0A022QYM5"/>
<dbReference type="SUPFAM" id="SSF81383">
    <property type="entry name" value="F-box domain"/>
    <property type="match status" value="1"/>
</dbReference>
<dbReference type="SMART" id="SM00256">
    <property type="entry name" value="FBOX"/>
    <property type="match status" value="1"/>
</dbReference>
<evidence type="ECO:0000313" key="3">
    <source>
        <dbReference type="EMBL" id="EYU32679.1"/>
    </source>
</evidence>
<feature type="transmembrane region" description="Helical" evidence="1">
    <location>
        <begin position="251"/>
        <end position="271"/>
    </location>
</feature>
<keyword evidence="1" id="KW-1133">Transmembrane helix</keyword>
<dbReference type="Gene3D" id="1.20.1280.50">
    <property type="match status" value="1"/>
</dbReference>
<dbReference type="InterPro" id="IPR006527">
    <property type="entry name" value="F-box-assoc_dom_typ1"/>
</dbReference>
<protein>
    <recommendedName>
        <fullName evidence="2">F-box domain-containing protein</fullName>
    </recommendedName>
</protein>